<dbReference type="Gene3D" id="1.20.120.620">
    <property type="entry name" value="Backbone structure of the membrane domain of e. Coli histidine kinase receptor kdpd"/>
    <property type="match status" value="1"/>
</dbReference>
<dbReference type="SUPFAM" id="SSF55874">
    <property type="entry name" value="ATPase domain of HSP90 chaperone/DNA topoisomerase II/histidine kinase"/>
    <property type="match status" value="1"/>
</dbReference>
<dbReference type="FunFam" id="3.30.565.10:FF:000006">
    <property type="entry name" value="Sensor histidine kinase WalK"/>
    <property type="match status" value="1"/>
</dbReference>
<organism evidence="17 18">
    <name type="scientific">Calidithermus terrae</name>
    <dbReference type="NCBI Taxonomy" id="1408545"/>
    <lineage>
        <taxon>Bacteria</taxon>
        <taxon>Thermotogati</taxon>
        <taxon>Deinococcota</taxon>
        <taxon>Deinococci</taxon>
        <taxon>Thermales</taxon>
        <taxon>Thermaceae</taxon>
        <taxon>Calidithermus</taxon>
    </lineage>
</organism>
<dbReference type="Gene3D" id="3.30.565.10">
    <property type="entry name" value="Histidine kinase-like ATPase, C-terminal domain"/>
    <property type="match status" value="1"/>
</dbReference>
<evidence type="ECO:0000256" key="2">
    <source>
        <dbReference type="ARBA" id="ARBA00004141"/>
    </source>
</evidence>
<dbReference type="InterPro" id="IPR000014">
    <property type="entry name" value="PAS"/>
</dbReference>
<dbReference type="GO" id="GO:0005524">
    <property type="term" value="F:ATP binding"/>
    <property type="evidence" value="ECO:0007669"/>
    <property type="project" value="UniProtKB-KW"/>
</dbReference>
<name>A0A399F4F1_9DEIN</name>
<dbReference type="PROSITE" id="PS50109">
    <property type="entry name" value="HIS_KIN"/>
    <property type="match status" value="1"/>
</dbReference>
<comment type="caution">
    <text evidence="17">The sequence shown here is derived from an EMBL/GenBank/DDBJ whole genome shotgun (WGS) entry which is preliminary data.</text>
</comment>
<keyword evidence="10 13" id="KW-1133">Transmembrane helix</keyword>
<evidence type="ECO:0000259" key="14">
    <source>
        <dbReference type="PROSITE" id="PS50109"/>
    </source>
</evidence>
<feature type="domain" description="PAC" evidence="16">
    <location>
        <begin position="193"/>
        <end position="245"/>
    </location>
</feature>
<evidence type="ECO:0000256" key="12">
    <source>
        <dbReference type="ARBA" id="ARBA00023136"/>
    </source>
</evidence>
<dbReference type="GO" id="GO:0016020">
    <property type="term" value="C:membrane"/>
    <property type="evidence" value="ECO:0007669"/>
    <property type="project" value="UniProtKB-SubCell"/>
</dbReference>
<dbReference type="FunFam" id="1.10.287.130:FF:000001">
    <property type="entry name" value="Two-component sensor histidine kinase"/>
    <property type="match status" value="1"/>
</dbReference>
<dbReference type="InterPro" id="IPR025201">
    <property type="entry name" value="KdpD_TM"/>
</dbReference>
<dbReference type="InterPro" id="IPR038318">
    <property type="entry name" value="KdpD_sf"/>
</dbReference>
<feature type="transmembrane region" description="Helical" evidence="13">
    <location>
        <begin position="12"/>
        <end position="30"/>
    </location>
</feature>
<feature type="domain" description="PAS" evidence="15">
    <location>
        <begin position="126"/>
        <end position="190"/>
    </location>
</feature>
<dbReference type="SMART" id="SM00388">
    <property type="entry name" value="HisKA"/>
    <property type="match status" value="1"/>
</dbReference>
<feature type="domain" description="Histidine kinase" evidence="14">
    <location>
        <begin position="263"/>
        <end position="477"/>
    </location>
</feature>
<feature type="transmembrane region" description="Helical" evidence="13">
    <location>
        <begin position="37"/>
        <end position="54"/>
    </location>
</feature>
<dbReference type="PROSITE" id="PS50113">
    <property type="entry name" value="PAC"/>
    <property type="match status" value="1"/>
</dbReference>
<dbReference type="InterPro" id="IPR013767">
    <property type="entry name" value="PAS_fold"/>
</dbReference>
<dbReference type="Gene3D" id="3.30.450.20">
    <property type="entry name" value="PAS domain"/>
    <property type="match status" value="1"/>
</dbReference>
<evidence type="ECO:0000259" key="15">
    <source>
        <dbReference type="PROSITE" id="PS50112"/>
    </source>
</evidence>
<dbReference type="PANTHER" id="PTHR43711">
    <property type="entry name" value="TWO-COMPONENT HISTIDINE KINASE"/>
    <property type="match status" value="1"/>
</dbReference>
<evidence type="ECO:0000256" key="9">
    <source>
        <dbReference type="ARBA" id="ARBA00022840"/>
    </source>
</evidence>
<dbReference type="SUPFAM" id="SSF55785">
    <property type="entry name" value="PYP-like sensor domain (PAS domain)"/>
    <property type="match status" value="1"/>
</dbReference>
<dbReference type="InterPro" id="IPR003594">
    <property type="entry name" value="HATPase_dom"/>
</dbReference>
<dbReference type="InterPro" id="IPR004358">
    <property type="entry name" value="Sig_transdc_His_kin-like_C"/>
</dbReference>
<evidence type="ECO:0000256" key="11">
    <source>
        <dbReference type="ARBA" id="ARBA00023012"/>
    </source>
</evidence>
<keyword evidence="11" id="KW-0902">Two-component regulatory system</keyword>
<dbReference type="SMART" id="SM00091">
    <property type="entry name" value="PAS"/>
    <property type="match status" value="1"/>
</dbReference>
<keyword evidence="9" id="KW-0067">ATP-binding</keyword>
<dbReference type="PRINTS" id="PR00344">
    <property type="entry name" value="BCTRLSENSOR"/>
</dbReference>
<dbReference type="InterPro" id="IPR036890">
    <property type="entry name" value="HATPase_C_sf"/>
</dbReference>
<keyword evidence="18" id="KW-1185">Reference proteome</keyword>
<keyword evidence="4" id="KW-0597">Phosphoprotein</keyword>
<evidence type="ECO:0000256" key="10">
    <source>
        <dbReference type="ARBA" id="ARBA00022989"/>
    </source>
</evidence>
<evidence type="ECO:0000256" key="8">
    <source>
        <dbReference type="ARBA" id="ARBA00022777"/>
    </source>
</evidence>
<dbReference type="Gene3D" id="1.10.287.130">
    <property type="match status" value="1"/>
</dbReference>
<dbReference type="CDD" id="cd00075">
    <property type="entry name" value="HATPase"/>
    <property type="match status" value="1"/>
</dbReference>
<dbReference type="InterPro" id="IPR001610">
    <property type="entry name" value="PAC"/>
</dbReference>
<evidence type="ECO:0000313" key="17">
    <source>
        <dbReference type="EMBL" id="RIH90963.1"/>
    </source>
</evidence>
<dbReference type="EMBL" id="QXDL01000001">
    <property type="protein sequence ID" value="RIH90963.1"/>
    <property type="molecule type" value="Genomic_DNA"/>
</dbReference>
<evidence type="ECO:0000256" key="5">
    <source>
        <dbReference type="ARBA" id="ARBA00022679"/>
    </source>
</evidence>
<dbReference type="Pfam" id="PF00989">
    <property type="entry name" value="PAS"/>
    <property type="match status" value="1"/>
</dbReference>
<dbReference type="EC" id="2.7.13.3" evidence="3"/>
<gene>
    <name evidence="17" type="primary">srrB_1</name>
    <name evidence="17" type="ORF">Mterra_00041</name>
</gene>
<evidence type="ECO:0000256" key="1">
    <source>
        <dbReference type="ARBA" id="ARBA00000085"/>
    </source>
</evidence>
<evidence type="ECO:0000259" key="16">
    <source>
        <dbReference type="PROSITE" id="PS50113"/>
    </source>
</evidence>
<comment type="catalytic activity">
    <reaction evidence="1">
        <text>ATP + protein L-histidine = ADP + protein N-phospho-L-histidine.</text>
        <dbReference type="EC" id="2.7.13.3"/>
    </reaction>
</comment>
<dbReference type="InterPro" id="IPR035965">
    <property type="entry name" value="PAS-like_dom_sf"/>
</dbReference>
<keyword evidence="5 17" id="KW-0808">Transferase</keyword>
<keyword evidence="7" id="KW-0547">Nucleotide-binding</keyword>
<evidence type="ECO:0000313" key="18">
    <source>
        <dbReference type="Proteomes" id="UP000265715"/>
    </source>
</evidence>
<dbReference type="InterPro" id="IPR000700">
    <property type="entry name" value="PAS-assoc_C"/>
</dbReference>
<dbReference type="Pfam" id="PF13493">
    <property type="entry name" value="DUF4118"/>
    <property type="match status" value="1"/>
</dbReference>
<dbReference type="SMART" id="SM00387">
    <property type="entry name" value="HATPase_c"/>
    <property type="match status" value="1"/>
</dbReference>
<protein>
    <recommendedName>
        <fullName evidence="3">histidine kinase</fullName>
        <ecNumber evidence="3">2.7.13.3</ecNumber>
    </recommendedName>
</protein>
<feature type="transmembrane region" description="Helical" evidence="13">
    <location>
        <begin position="87"/>
        <end position="105"/>
    </location>
</feature>
<feature type="transmembrane region" description="Helical" evidence="13">
    <location>
        <begin position="60"/>
        <end position="80"/>
    </location>
</feature>
<dbReference type="PANTHER" id="PTHR43711:SF28">
    <property type="entry name" value="SENSOR HISTIDINE KINASE YXDK"/>
    <property type="match status" value="1"/>
</dbReference>
<evidence type="ECO:0000256" key="6">
    <source>
        <dbReference type="ARBA" id="ARBA00022692"/>
    </source>
</evidence>
<dbReference type="GO" id="GO:0000155">
    <property type="term" value="F:phosphorelay sensor kinase activity"/>
    <property type="evidence" value="ECO:0007669"/>
    <property type="project" value="InterPro"/>
</dbReference>
<keyword evidence="12 13" id="KW-0472">Membrane</keyword>
<dbReference type="SMART" id="SM00086">
    <property type="entry name" value="PAC"/>
    <property type="match status" value="1"/>
</dbReference>
<proteinExistence type="predicted"/>
<dbReference type="AlphaFoldDB" id="A0A399F4F1"/>
<evidence type="ECO:0000256" key="13">
    <source>
        <dbReference type="SAM" id="Phobius"/>
    </source>
</evidence>
<dbReference type="PROSITE" id="PS50112">
    <property type="entry name" value="PAS"/>
    <property type="match status" value="1"/>
</dbReference>
<dbReference type="Pfam" id="PF00512">
    <property type="entry name" value="HisKA"/>
    <property type="match status" value="1"/>
</dbReference>
<dbReference type="CDD" id="cd00130">
    <property type="entry name" value="PAS"/>
    <property type="match status" value="1"/>
</dbReference>
<dbReference type="NCBIfam" id="TIGR00229">
    <property type="entry name" value="sensory_box"/>
    <property type="match status" value="1"/>
</dbReference>
<sequence>MNAPRPPSLTKYATATLLTALALALTGLLFPESRRDTFMLVLPAVMLSALYGGLGPGLLASLLGAVGATFFLLPPAYAFAVALPADLLRLFLFSATATLVSYLVAARRRAEEAARARSEMVRFQAELLDAVDQAVIATDLSGRITYWNRFAQELYGWSAAEALDQPLMDLLPAYTERAQAETIMALLRQGHSWSGEFEVRHRDGRVFTVLVTTSPIRDSRGEPEGLVGVSLDISERKRAEEALRESEERYRRLAEAQKRFVADAAHELRAPLTAIQGNLQLLLRFEGIDERERREALSDAAREAERLSRLVNDMLALARGDAGLRLRLEPVRLDEVLQEAFVTARGLGNRHRLEPPEPRPLTVRGDRDRLKQLALILLENALKYTPEGGEVRLELEPGEGYAELRVRDTGVGIAPEHLPHVFERFYRADPSRSRDPGGTGLGLSIAKWVVEQHGGEIRLQSEPGKGTTAVVRLPLERARQPTPSASEGG</sequence>
<keyword evidence="6 13" id="KW-0812">Transmembrane</keyword>
<comment type="subcellular location">
    <subcellularLocation>
        <location evidence="2">Membrane</location>
        <topology evidence="2">Multi-pass membrane protein</topology>
    </subcellularLocation>
</comment>
<evidence type="ECO:0000256" key="3">
    <source>
        <dbReference type="ARBA" id="ARBA00012438"/>
    </source>
</evidence>
<dbReference type="CDD" id="cd00082">
    <property type="entry name" value="HisKA"/>
    <property type="match status" value="1"/>
</dbReference>
<dbReference type="SUPFAM" id="SSF47384">
    <property type="entry name" value="Homodimeric domain of signal transducing histidine kinase"/>
    <property type="match status" value="1"/>
</dbReference>
<dbReference type="Pfam" id="PF02518">
    <property type="entry name" value="HATPase_c"/>
    <property type="match status" value="1"/>
</dbReference>
<dbReference type="InterPro" id="IPR050736">
    <property type="entry name" value="Sensor_HK_Regulatory"/>
</dbReference>
<reference evidence="17 18" key="1">
    <citation type="submission" date="2018-08" db="EMBL/GenBank/DDBJ databases">
        <title>Meiothermus terrae DSM 26712 genome sequencing project.</title>
        <authorList>
            <person name="Da Costa M.S."/>
            <person name="Albuquerque L."/>
            <person name="Raposo P."/>
            <person name="Froufe H.J.C."/>
            <person name="Barroso C.S."/>
            <person name="Egas C."/>
        </authorList>
    </citation>
    <scope>NUCLEOTIDE SEQUENCE [LARGE SCALE GENOMIC DNA]</scope>
    <source>
        <strain evidence="17 18">DSM 26712</strain>
    </source>
</reference>
<evidence type="ECO:0000256" key="4">
    <source>
        <dbReference type="ARBA" id="ARBA00022553"/>
    </source>
</evidence>
<dbReference type="InterPro" id="IPR005467">
    <property type="entry name" value="His_kinase_dom"/>
</dbReference>
<dbReference type="RefSeq" id="WP_218022852.1">
    <property type="nucleotide sequence ID" value="NZ_QXDL01000001.1"/>
</dbReference>
<dbReference type="InterPro" id="IPR003661">
    <property type="entry name" value="HisK_dim/P_dom"/>
</dbReference>
<dbReference type="Proteomes" id="UP000265715">
    <property type="component" value="Unassembled WGS sequence"/>
</dbReference>
<dbReference type="InterPro" id="IPR036097">
    <property type="entry name" value="HisK_dim/P_sf"/>
</dbReference>
<dbReference type="GO" id="GO:0006355">
    <property type="term" value="P:regulation of DNA-templated transcription"/>
    <property type="evidence" value="ECO:0007669"/>
    <property type="project" value="InterPro"/>
</dbReference>
<evidence type="ECO:0000256" key="7">
    <source>
        <dbReference type="ARBA" id="ARBA00022741"/>
    </source>
</evidence>
<keyword evidence="8" id="KW-0418">Kinase</keyword>
<accession>A0A399F4F1</accession>